<dbReference type="Proteomes" id="UP000265703">
    <property type="component" value="Unassembled WGS sequence"/>
</dbReference>
<reference evidence="1 2" key="1">
    <citation type="submission" date="2018-06" db="EMBL/GenBank/DDBJ databases">
        <title>Comparative genomics reveals the genomic features of Rhizophagus irregularis, R. cerebriforme, R. diaphanum and Gigaspora rosea, and their symbiotic lifestyle signature.</title>
        <authorList>
            <person name="Morin E."/>
            <person name="San Clemente H."/>
            <person name="Chen E.C.H."/>
            <person name="De La Providencia I."/>
            <person name="Hainaut M."/>
            <person name="Kuo A."/>
            <person name="Kohler A."/>
            <person name="Murat C."/>
            <person name="Tang N."/>
            <person name="Roy S."/>
            <person name="Loubradou J."/>
            <person name="Henrissat B."/>
            <person name="Grigoriev I.V."/>
            <person name="Corradi N."/>
            <person name="Roux C."/>
            <person name="Martin F.M."/>
        </authorList>
    </citation>
    <scope>NUCLEOTIDE SEQUENCE [LARGE SCALE GENOMIC DNA]</scope>
    <source>
        <strain evidence="1 2">DAOM 227022</strain>
    </source>
</reference>
<dbReference type="STRING" id="658196.A0A397SDU9"/>
<sequence length="53" mass="6243">MGSLYADTPISLILLNRNWYSTFQDPHTHAEWLIYKYGRAQALFHLSCSEVRK</sequence>
<gene>
    <name evidence="1" type="ORF">C1645_788841</name>
</gene>
<name>A0A397SDU9_9GLOM</name>
<accession>A0A397SDU9</accession>
<proteinExistence type="predicted"/>
<keyword evidence="2" id="KW-1185">Reference proteome</keyword>
<dbReference type="AlphaFoldDB" id="A0A397SDU9"/>
<organism evidence="1 2">
    <name type="scientific">Glomus cerebriforme</name>
    <dbReference type="NCBI Taxonomy" id="658196"/>
    <lineage>
        <taxon>Eukaryota</taxon>
        <taxon>Fungi</taxon>
        <taxon>Fungi incertae sedis</taxon>
        <taxon>Mucoromycota</taxon>
        <taxon>Glomeromycotina</taxon>
        <taxon>Glomeromycetes</taxon>
        <taxon>Glomerales</taxon>
        <taxon>Glomeraceae</taxon>
        <taxon>Glomus</taxon>
    </lineage>
</organism>
<evidence type="ECO:0000313" key="1">
    <source>
        <dbReference type="EMBL" id="RIA82187.1"/>
    </source>
</evidence>
<evidence type="ECO:0000313" key="2">
    <source>
        <dbReference type="Proteomes" id="UP000265703"/>
    </source>
</evidence>
<dbReference type="EMBL" id="QKYT01000694">
    <property type="protein sequence ID" value="RIA82187.1"/>
    <property type="molecule type" value="Genomic_DNA"/>
</dbReference>
<comment type="caution">
    <text evidence="1">The sequence shown here is derived from an EMBL/GenBank/DDBJ whole genome shotgun (WGS) entry which is preliminary data.</text>
</comment>
<protein>
    <submittedName>
        <fullName evidence="1">Uncharacterized protein</fullName>
    </submittedName>
</protein>
<dbReference type="OrthoDB" id="10576428at2759"/>